<dbReference type="NCBIfam" id="TIGR04221">
    <property type="entry name" value="SecA2_Mycobac"/>
    <property type="match status" value="1"/>
</dbReference>
<comment type="similarity">
    <text evidence="2 12">Belongs to the SecA family.</text>
</comment>
<evidence type="ECO:0000313" key="16">
    <source>
        <dbReference type="EMBL" id="TWG09289.1"/>
    </source>
</evidence>
<evidence type="ECO:0000256" key="4">
    <source>
        <dbReference type="ARBA" id="ARBA00022475"/>
    </source>
</evidence>
<dbReference type="PANTHER" id="PTHR30612:SF0">
    <property type="entry name" value="CHLOROPLAST PROTEIN-TRANSPORTING ATPASE"/>
    <property type="match status" value="1"/>
</dbReference>
<keyword evidence="5 12" id="KW-0963">Cytoplasm</keyword>
<gene>
    <name evidence="12" type="primary">secA</name>
    <name evidence="16" type="ORF">FHX34_1084</name>
</gene>
<dbReference type="PANTHER" id="PTHR30612">
    <property type="entry name" value="SECA INNER MEMBRANE COMPONENT OF SEC PROTEIN SECRETION SYSTEM"/>
    <property type="match status" value="1"/>
</dbReference>
<comment type="subunit">
    <text evidence="12">Monomer and homodimer. Part of the essential Sec protein translocation apparatus which comprises SecA, SecYEG and auxiliary proteins SecDF. Other proteins may also be involved.</text>
</comment>
<dbReference type="InterPro" id="IPR036266">
    <property type="entry name" value="SecA_Wing/Scaffold_sf"/>
</dbReference>
<dbReference type="InterPro" id="IPR036670">
    <property type="entry name" value="SecA_X-link_sf"/>
</dbReference>
<dbReference type="InterPro" id="IPR011115">
    <property type="entry name" value="SecA_DEAD"/>
</dbReference>
<dbReference type="SUPFAM" id="SSF81767">
    <property type="entry name" value="Pre-protein crosslinking domain of SecA"/>
    <property type="match status" value="1"/>
</dbReference>
<evidence type="ECO:0000256" key="3">
    <source>
        <dbReference type="ARBA" id="ARBA00022448"/>
    </source>
</evidence>
<keyword evidence="4 12" id="KW-1003">Cell membrane</keyword>
<feature type="domain" description="Helicase C-terminal" evidence="14">
    <location>
        <begin position="401"/>
        <end position="578"/>
    </location>
</feature>
<dbReference type="SMART" id="SM00957">
    <property type="entry name" value="SecA_DEAD"/>
    <property type="match status" value="1"/>
</dbReference>
<dbReference type="EC" id="7.4.2.8" evidence="12"/>
<sequence length="771" mass="84309">MALPAWWESCRRWVLRPPGTTVRLRPLQERVQRAAQREGQLERLDDVALSALCRQSRADRDGVEFAAAARESARRALGLRPYDEQLTGALALAQGRIVQMATGEGKTLTAAIAAAALSADGPVHVLTVNDYLAGRDAQWMRPLYERLGVSVGWITELSTQEARREAYACDVTYVSVTEAGFDFLRDGLCTDLAERVQQPLGAVIVDEADSILVDEARVPLVLAGSTLTGQDLAQSMAELVRRLRRDEHYVLADEGRAAHLTPEGTALIERARGGIHLYAAENIDVLTAVNLALHAKALLTRDVDYIVRDGGVQLVDSFRGRVAQRRRWPDGLQAAVEAKESLKRTGGGAILATITLQAFINQYSRVAGMTGTALPVGDQLLEFYGLEIVVLPPHRPCIREDEPDRVYATSEQRDAAVVAQVATTHATGRPVLLATPSVAESEALGTRLRDAGIDCTVLNAKNDAMEAAVVAEAGTLGAVIVSTQMTGRGVDIRLGGSDQHDHARITATGGLYVIGVGRHDSGRVDDQIRGRSGRQGDPGGSVFFVSMQDDLITRFAPEKLPRLQPAPDGRLAQPAALRVVADAQRIAEQVNLEIHRNTWRYHHLLEQHRTTVAQLREDLLTSDRADRMTARHRPADHARLVQAHGRDRVARAAQAIVLHHLDMAWADHLRDMGELRESIHLHAFANLDPLDEYHRAAIPAFRQLIPAVEQRSAETLAGLDLSDPDWAPSDLGLERPSATWTYVVDDSPFGVDMERFFAGVIGLLRAGWQAV</sequence>
<dbReference type="GO" id="GO:0065002">
    <property type="term" value="P:intracellular protein transmembrane transport"/>
    <property type="evidence" value="ECO:0007669"/>
    <property type="project" value="UniProtKB-UniRule"/>
</dbReference>
<evidence type="ECO:0000259" key="13">
    <source>
        <dbReference type="PROSITE" id="PS51192"/>
    </source>
</evidence>
<dbReference type="InterPro" id="IPR011130">
    <property type="entry name" value="SecA_preprotein_X-link_dom"/>
</dbReference>
<dbReference type="InterPro" id="IPR011116">
    <property type="entry name" value="SecA_Wing/Scaffold"/>
</dbReference>
<evidence type="ECO:0000259" key="14">
    <source>
        <dbReference type="PROSITE" id="PS51194"/>
    </source>
</evidence>
<dbReference type="PROSITE" id="PS51194">
    <property type="entry name" value="HELICASE_CTER"/>
    <property type="match status" value="1"/>
</dbReference>
<dbReference type="GO" id="GO:0006605">
    <property type="term" value="P:protein targeting"/>
    <property type="evidence" value="ECO:0007669"/>
    <property type="project" value="UniProtKB-UniRule"/>
</dbReference>
<dbReference type="SUPFAM" id="SSF52540">
    <property type="entry name" value="P-loop containing nucleoside triphosphate hydrolases"/>
    <property type="match status" value="2"/>
</dbReference>
<comment type="catalytic activity">
    <reaction evidence="12">
        <text>ATP + H2O + cellular proteinSide 1 = ADP + phosphate + cellular proteinSide 2.</text>
        <dbReference type="EC" id="7.4.2.8"/>
    </reaction>
</comment>
<dbReference type="Proteomes" id="UP000320239">
    <property type="component" value="Unassembled WGS sequence"/>
</dbReference>
<feature type="domain" description="SecA family profile" evidence="15">
    <location>
        <begin position="1"/>
        <end position="576"/>
    </location>
</feature>
<dbReference type="HAMAP" id="MF_01382">
    <property type="entry name" value="SecA"/>
    <property type="match status" value="1"/>
</dbReference>
<comment type="caution">
    <text evidence="16">The sequence shown here is derived from an EMBL/GenBank/DDBJ whole genome shotgun (WGS) entry which is preliminary data.</text>
</comment>
<feature type="domain" description="Helicase ATP-binding" evidence="13">
    <location>
        <begin position="87"/>
        <end position="245"/>
    </location>
</feature>
<dbReference type="SUPFAM" id="SSF81886">
    <property type="entry name" value="Helical scaffold and wing domains of SecA"/>
    <property type="match status" value="1"/>
</dbReference>
<evidence type="ECO:0000256" key="6">
    <source>
        <dbReference type="ARBA" id="ARBA00022741"/>
    </source>
</evidence>
<dbReference type="InterPro" id="IPR000185">
    <property type="entry name" value="SecA"/>
</dbReference>
<dbReference type="RefSeq" id="WP_122978478.1">
    <property type="nucleotide sequence ID" value="NZ_BOMX01000158.1"/>
</dbReference>
<keyword evidence="7 12" id="KW-0067">ATP-binding</keyword>
<dbReference type="EMBL" id="VIWY01000008">
    <property type="protein sequence ID" value="TWG09289.1"/>
    <property type="molecule type" value="Genomic_DNA"/>
</dbReference>
<evidence type="ECO:0000256" key="5">
    <source>
        <dbReference type="ARBA" id="ARBA00022490"/>
    </source>
</evidence>
<keyword evidence="8 12" id="KW-0653">Protein transport</keyword>
<dbReference type="Pfam" id="PF01043">
    <property type="entry name" value="SecA_PP_bind"/>
    <property type="match status" value="1"/>
</dbReference>
<evidence type="ECO:0000259" key="15">
    <source>
        <dbReference type="PROSITE" id="PS51196"/>
    </source>
</evidence>
<dbReference type="GO" id="GO:0008564">
    <property type="term" value="F:protein-exporting ATPase activity"/>
    <property type="evidence" value="ECO:0007669"/>
    <property type="project" value="UniProtKB-EC"/>
</dbReference>
<proteinExistence type="inferred from homology"/>
<keyword evidence="3 12" id="KW-0813">Transport</keyword>
<dbReference type="Gene3D" id="3.40.50.300">
    <property type="entry name" value="P-loop containing nucleotide triphosphate hydrolases"/>
    <property type="match status" value="3"/>
</dbReference>
<dbReference type="InterPro" id="IPR026389">
    <property type="entry name" value="SecA_Actinobact-type"/>
</dbReference>
<dbReference type="CDD" id="cd17928">
    <property type="entry name" value="DEXDc_SecA"/>
    <property type="match status" value="1"/>
</dbReference>
<dbReference type="InterPro" id="IPR014018">
    <property type="entry name" value="SecA_motor_DEAD"/>
</dbReference>
<evidence type="ECO:0000256" key="2">
    <source>
        <dbReference type="ARBA" id="ARBA00007650"/>
    </source>
</evidence>
<keyword evidence="10 12" id="KW-0811">Translocation</keyword>
<evidence type="ECO:0000256" key="9">
    <source>
        <dbReference type="ARBA" id="ARBA00022967"/>
    </source>
</evidence>
<dbReference type="PROSITE" id="PS51196">
    <property type="entry name" value="SECA_MOTOR_DEAD"/>
    <property type="match status" value="1"/>
</dbReference>
<protein>
    <recommendedName>
        <fullName evidence="12">Protein translocase subunit SecA</fullName>
        <ecNumber evidence="12">7.4.2.8</ecNumber>
    </recommendedName>
</protein>
<feature type="binding site" evidence="12">
    <location>
        <begin position="103"/>
        <end position="107"/>
    </location>
    <ligand>
        <name>ATP</name>
        <dbReference type="ChEBI" id="CHEBI:30616"/>
    </ligand>
</feature>
<dbReference type="InterPro" id="IPR014001">
    <property type="entry name" value="Helicase_ATP-bd"/>
</dbReference>
<keyword evidence="9 12" id="KW-1278">Translocase</keyword>
<evidence type="ECO:0000256" key="11">
    <source>
        <dbReference type="ARBA" id="ARBA00023136"/>
    </source>
</evidence>
<evidence type="ECO:0000313" key="17">
    <source>
        <dbReference type="Proteomes" id="UP000320239"/>
    </source>
</evidence>
<evidence type="ECO:0000256" key="1">
    <source>
        <dbReference type="ARBA" id="ARBA00004170"/>
    </source>
</evidence>
<dbReference type="InterPro" id="IPR044722">
    <property type="entry name" value="SecA_SF2_C"/>
</dbReference>
<feature type="binding site" evidence="12">
    <location>
        <position position="85"/>
    </location>
    <ligand>
        <name>ATP</name>
        <dbReference type="ChEBI" id="CHEBI:30616"/>
    </ligand>
</feature>
<dbReference type="GO" id="GO:0005829">
    <property type="term" value="C:cytosol"/>
    <property type="evidence" value="ECO:0007669"/>
    <property type="project" value="TreeGrafter"/>
</dbReference>
<dbReference type="Pfam" id="PF07516">
    <property type="entry name" value="SecA_SW"/>
    <property type="match status" value="1"/>
</dbReference>
<dbReference type="Gene3D" id="1.10.3060.10">
    <property type="entry name" value="Helical scaffold and wing domains of SecA"/>
    <property type="match status" value="1"/>
</dbReference>
<evidence type="ECO:0000256" key="7">
    <source>
        <dbReference type="ARBA" id="ARBA00022840"/>
    </source>
</evidence>
<dbReference type="PRINTS" id="PR00906">
    <property type="entry name" value="SECA"/>
</dbReference>
<accession>A0A561VCF2</accession>
<dbReference type="InterPro" id="IPR027417">
    <property type="entry name" value="P-loop_NTPase"/>
</dbReference>
<dbReference type="SMART" id="SM00958">
    <property type="entry name" value="SecA_PP_bind"/>
    <property type="match status" value="1"/>
</dbReference>
<dbReference type="GO" id="GO:0005524">
    <property type="term" value="F:ATP binding"/>
    <property type="evidence" value="ECO:0007669"/>
    <property type="project" value="UniProtKB-UniRule"/>
</dbReference>
<dbReference type="CDD" id="cd18803">
    <property type="entry name" value="SF2_C_secA"/>
    <property type="match status" value="1"/>
</dbReference>
<dbReference type="OrthoDB" id="9805579at2"/>
<keyword evidence="11 12" id="KW-0472">Membrane</keyword>
<evidence type="ECO:0000256" key="8">
    <source>
        <dbReference type="ARBA" id="ARBA00022927"/>
    </source>
</evidence>
<reference evidence="16 17" key="1">
    <citation type="submission" date="2019-06" db="EMBL/GenBank/DDBJ databases">
        <title>Sequencing the genomes of 1000 actinobacteria strains.</title>
        <authorList>
            <person name="Klenk H.-P."/>
        </authorList>
    </citation>
    <scope>NUCLEOTIDE SEQUENCE [LARGE SCALE GENOMIC DNA]</scope>
    <source>
        <strain evidence="16 17">DSM 43866</strain>
    </source>
</reference>
<dbReference type="GO" id="GO:0043952">
    <property type="term" value="P:protein transport by the Sec complex"/>
    <property type="evidence" value="ECO:0007669"/>
    <property type="project" value="TreeGrafter"/>
</dbReference>
<feature type="binding site" evidence="12">
    <location>
        <position position="491"/>
    </location>
    <ligand>
        <name>ATP</name>
        <dbReference type="ChEBI" id="CHEBI:30616"/>
    </ligand>
</feature>
<dbReference type="PROSITE" id="PS51192">
    <property type="entry name" value="HELICASE_ATP_BIND_1"/>
    <property type="match status" value="1"/>
</dbReference>
<keyword evidence="6 12" id="KW-0547">Nucleotide-binding</keyword>
<dbReference type="Pfam" id="PF21090">
    <property type="entry name" value="P-loop_SecA"/>
    <property type="match status" value="1"/>
</dbReference>
<dbReference type="GO" id="GO:0031522">
    <property type="term" value="C:cell envelope Sec protein transport complex"/>
    <property type="evidence" value="ECO:0007669"/>
    <property type="project" value="TreeGrafter"/>
</dbReference>
<comment type="subcellular location">
    <subcellularLocation>
        <location evidence="12">Cell membrane</location>
        <topology evidence="12">Peripheral membrane protein</topology>
        <orientation evidence="12">Cytoplasmic side</orientation>
    </subcellularLocation>
    <subcellularLocation>
        <location evidence="12">Cytoplasm</location>
    </subcellularLocation>
    <subcellularLocation>
        <location evidence="1">Membrane</location>
        <topology evidence="1">Peripheral membrane protein</topology>
    </subcellularLocation>
    <text evidence="12">Distribution is 50-50.</text>
</comment>
<name>A0A561VCF2_ACTTI</name>
<dbReference type="Gene3D" id="3.90.1440.10">
    <property type="entry name" value="SecA, preprotein cross-linking domain"/>
    <property type="match status" value="1"/>
</dbReference>
<organism evidence="16 17">
    <name type="scientific">Actinoplanes teichomyceticus</name>
    <dbReference type="NCBI Taxonomy" id="1867"/>
    <lineage>
        <taxon>Bacteria</taxon>
        <taxon>Bacillati</taxon>
        <taxon>Actinomycetota</taxon>
        <taxon>Actinomycetes</taxon>
        <taxon>Micromonosporales</taxon>
        <taxon>Micromonosporaceae</taxon>
        <taxon>Actinoplanes</taxon>
    </lineage>
</organism>
<evidence type="ECO:0000256" key="10">
    <source>
        <dbReference type="ARBA" id="ARBA00023010"/>
    </source>
</evidence>
<dbReference type="InterPro" id="IPR001650">
    <property type="entry name" value="Helicase_C-like"/>
</dbReference>
<dbReference type="GO" id="GO:0017038">
    <property type="term" value="P:protein import"/>
    <property type="evidence" value="ECO:0007669"/>
    <property type="project" value="InterPro"/>
</dbReference>
<evidence type="ECO:0000256" key="12">
    <source>
        <dbReference type="HAMAP-Rule" id="MF_01382"/>
    </source>
</evidence>
<dbReference type="AlphaFoldDB" id="A0A561VCF2"/>
<dbReference type="FunFam" id="3.40.50.300:FF:000429">
    <property type="entry name" value="Preprotein translocase subunit SecA"/>
    <property type="match status" value="1"/>
</dbReference>
<comment type="function">
    <text evidence="12">Part of the Sec protein translocase complex. Interacts with the SecYEG preprotein conducting channel. Has a central role in coupling the hydrolysis of ATP to the transfer of proteins into and across the cell membrane, serving as an ATP-driven molecular motor driving the stepwise translocation of polypeptide chains across the membrane.</text>
</comment>
<keyword evidence="17" id="KW-1185">Reference proteome</keyword>
<dbReference type="GO" id="GO:0005886">
    <property type="term" value="C:plasma membrane"/>
    <property type="evidence" value="ECO:0007669"/>
    <property type="project" value="UniProtKB-SubCell"/>
</dbReference>
<dbReference type="Pfam" id="PF07517">
    <property type="entry name" value="SecA_DEAD"/>
    <property type="match status" value="1"/>
</dbReference>